<reference evidence="2 3" key="1">
    <citation type="submission" date="2018-08" db="EMBL/GenBank/DDBJ databases">
        <title>Muricauda nanhaiensis sp. nov., isolated from seawater of the South China Sea.</title>
        <authorList>
            <person name="Dang Y."/>
        </authorList>
    </citation>
    <scope>NUCLEOTIDE SEQUENCE [LARGE SCALE GENOMIC DNA]</scope>
    <source>
        <strain evidence="2 3">SM1704</strain>
    </source>
</reference>
<evidence type="ECO:0000259" key="1">
    <source>
        <dbReference type="Pfam" id="PF10988"/>
    </source>
</evidence>
<dbReference type="InterPro" id="IPR021255">
    <property type="entry name" value="DUF2807"/>
</dbReference>
<organism evidence="2 3">
    <name type="scientific">Flagellimonas nanhaiensis</name>
    <dbReference type="NCBI Taxonomy" id="2292706"/>
    <lineage>
        <taxon>Bacteria</taxon>
        <taxon>Pseudomonadati</taxon>
        <taxon>Bacteroidota</taxon>
        <taxon>Flavobacteriia</taxon>
        <taxon>Flavobacteriales</taxon>
        <taxon>Flavobacteriaceae</taxon>
        <taxon>Flagellimonas</taxon>
    </lineage>
</organism>
<sequence length="277" mass="30772">MKILKTIFIASAMSMLVSSCYHDTVWVSDEISTRYYDFDNITSLQVATDFKAYVTFSDTEESVSIRANDNLFSKMDVYMEGRKLVVKIENNVNIKGRETLNLYVTTRNINRFKASSDASIFLETPLSTNDVVVELSSDAYFEGDITTDNFEFRATSDSEALFYVDTRDAYMDLSSDAYLRGESIIDDATIRLSSGAIVDLSGSVNDLEATMSSDSELKDYGLQVEDLEIELTSGSDAYLTANQTIDVTANSGGTLYYRGNAEIVLQRLSSGGRVIKD</sequence>
<keyword evidence="3" id="KW-1185">Reference proteome</keyword>
<proteinExistence type="predicted"/>
<gene>
    <name evidence="2" type="ORF">DX873_12665</name>
</gene>
<dbReference type="OrthoDB" id="1444301at2"/>
<dbReference type="Proteomes" id="UP000261828">
    <property type="component" value="Unassembled WGS sequence"/>
</dbReference>
<feature type="domain" description="Putative auto-transporter adhesin head GIN" evidence="1">
    <location>
        <begin position="42"/>
        <end position="181"/>
    </location>
</feature>
<evidence type="ECO:0000313" key="3">
    <source>
        <dbReference type="Proteomes" id="UP000261828"/>
    </source>
</evidence>
<evidence type="ECO:0000313" key="2">
    <source>
        <dbReference type="EMBL" id="RDY60175.1"/>
    </source>
</evidence>
<comment type="caution">
    <text evidence="2">The sequence shown here is derived from an EMBL/GenBank/DDBJ whole genome shotgun (WGS) entry which is preliminary data.</text>
</comment>
<dbReference type="EMBL" id="QTJX01000002">
    <property type="protein sequence ID" value="RDY60175.1"/>
    <property type="molecule type" value="Genomic_DNA"/>
</dbReference>
<protein>
    <recommendedName>
        <fullName evidence="1">Putative auto-transporter adhesin head GIN domain-containing protein</fullName>
    </recommendedName>
</protein>
<accession>A0A371JRQ2</accession>
<dbReference type="AlphaFoldDB" id="A0A371JRQ2"/>
<name>A0A371JRQ2_9FLAO</name>
<dbReference type="Gene3D" id="2.160.20.120">
    <property type="match status" value="1"/>
</dbReference>
<dbReference type="PROSITE" id="PS51257">
    <property type="entry name" value="PROKAR_LIPOPROTEIN"/>
    <property type="match status" value="1"/>
</dbReference>
<dbReference type="Pfam" id="PF10988">
    <property type="entry name" value="DUF2807"/>
    <property type="match status" value="1"/>
</dbReference>
<dbReference type="RefSeq" id="WP_116184784.1">
    <property type="nucleotide sequence ID" value="NZ_QTJX01000002.1"/>
</dbReference>